<protein>
    <submittedName>
        <fullName evidence="2">Uncharacterized protein</fullName>
    </submittedName>
</protein>
<reference evidence="2" key="1">
    <citation type="journal article" date="2015" name="Nature">
        <title>Complex archaea that bridge the gap between prokaryotes and eukaryotes.</title>
        <authorList>
            <person name="Spang A."/>
            <person name="Saw J.H."/>
            <person name="Jorgensen S.L."/>
            <person name="Zaremba-Niedzwiedzka K."/>
            <person name="Martijn J."/>
            <person name="Lind A.E."/>
            <person name="van Eijk R."/>
            <person name="Schleper C."/>
            <person name="Guy L."/>
            <person name="Ettema T.J."/>
        </authorList>
    </citation>
    <scope>NUCLEOTIDE SEQUENCE</scope>
</reference>
<accession>A0A0F9RYZ0</accession>
<dbReference type="AlphaFoldDB" id="A0A0F9RYZ0"/>
<keyword evidence="1" id="KW-0812">Transmembrane</keyword>
<evidence type="ECO:0000256" key="1">
    <source>
        <dbReference type="SAM" id="Phobius"/>
    </source>
</evidence>
<name>A0A0F9RYZ0_9ZZZZ</name>
<keyword evidence="1" id="KW-0472">Membrane</keyword>
<evidence type="ECO:0000313" key="2">
    <source>
        <dbReference type="EMBL" id="KKN61665.1"/>
    </source>
</evidence>
<organism evidence="2">
    <name type="scientific">marine sediment metagenome</name>
    <dbReference type="NCBI Taxonomy" id="412755"/>
    <lineage>
        <taxon>unclassified sequences</taxon>
        <taxon>metagenomes</taxon>
        <taxon>ecological metagenomes</taxon>
    </lineage>
</organism>
<sequence length="463" mass="52709">MVNRKFKTISLLFFLTILLGLSIFSFSVSAQVPKTSGSAPMQNIVIDGVINEAEWADRDWKIEFHLDIDDAFNPPDKDGANYMYLGEDHTNFYVGLDLISDQTGDPTDEWLGIWMNVNNRSFDSLTTWASYLDNGTESLLHDVENDQPLPFFRNQVTSLYSGYDVNNDGEFNAVHGTTQGDYTLFDDSNIPTFNITSALTIGDNLTQLDFSVDIEEWFSLFPDIYADAISEMRLLIECRSNITIDDHKVVFWYNDGTMNSNDPQQTRSINTGTGWLQESFDYGLANLSSDHIIKFSIIGNNSAPFKTLFEYIEFAIRYNYTNTFGGAMLSAYSSISNYDIQWSFGTSENNMSDHRMFEIRIPKTELEHYNSSEEIGIMVGGYGTMTFPNEVFWVFGVFNNSIRHQQHANYKYYNMFGIDAPPTPQNPAVPGYLLPIVIALATVSTFSLIKKQKNKLKQFKVKY</sequence>
<gene>
    <name evidence="2" type="ORF">LCGC14_0519400</name>
</gene>
<dbReference type="EMBL" id="LAZR01000650">
    <property type="protein sequence ID" value="KKN61665.1"/>
    <property type="molecule type" value="Genomic_DNA"/>
</dbReference>
<keyword evidence="1" id="KW-1133">Transmembrane helix</keyword>
<proteinExistence type="predicted"/>
<comment type="caution">
    <text evidence="2">The sequence shown here is derived from an EMBL/GenBank/DDBJ whole genome shotgun (WGS) entry which is preliminary data.</text>
</comment>
<feature type="transmembrane region" description="Helical" evidence="1">
    <location>
        <begin position="432"/>
        <end position="449"/>
    </location>
</feature>